<evidence type="ECO:0000313" key="3">
    <source>
        <dbReference type="Proteomes" id="UP001363010"/>
    </source>
</evidence>
<dbReference type="RefSeq" id="WP_340365862.1">
    <property type="nucleotide sequence ID" value="NZ_JBBKZV010000017.1"/>
</dbReference>
<dbReference type="PANTHER" id="PTHR42972:SF8">
    <property type="entry name" value="POLYHYDROXYBUTYRATE DEPOLYMERASE"/>
    <property type="match status" value="1"/>
</dbReference>
<name>A0ABU8W444_9BURK</name>
<sequence>MRRIRFGLCSLFMSLAAANSGPAGAADALPALHADGARTSVSGLSSGAFMAVQYAVAFSGSVIGVASIAGGPYNCANTAFGNVQACMTGSPSGSLAWATTRQLEAAGQLDPLSGIARQKVYLFHGRKDSTVGLPSTAATRDFYRAAGVPTGRLAYVIDLSAGHAFIAPSASDDCGASRDPYIVHCLVHGKRYDQPREILKHIHGPLKAPASALSSTVRPFDQREFASAATSLDPLGFVYIPTACAASGAGCAVHVVFHGCLQGAQSVGPAVYGSVGFNRWADTNRLIVLYPQAMKSPVLPFNPKGCWDWWGSLFGAPYTGPTFMVRSGVQLSAVKAMVDRLTGH</sequence>
<dbReference type="SUPFAM" id="SSF53474">
    <property type="entry name" value="alpha/beta-Hydrolases"/>
    <property type="match status" value="1"/>
</dbReference>
<gene>
    <name evidence="2" type="ORF">WKW80_22845</name>
</gene>
<keyword evidence="3" id="KW-1185">Reference proteome</keyword>
<feature type="signal peptide" evidence="1">
    <location>
        <begin position="1"/>
        <end position="25"/>
    </location>
</feature>
<evidence type="ECO:0000256" key="1">
    <source>
        <dbReference type="SAM" id="SignalP"/>
    </source>
</evidence>
<feature type="chain" id="PRO_5045098438" evidence="1">
    <location>
        <begin position="26"/>
        <end position="344"/>
    </location>
</feature>
<evidence type="ECO:0000313" key="2">
    <source>
        <dbReference type="EMBL" id="MEJ8824836.1"/>
    </source>
</evidence>
<comment type="caution">
    <text evidence="2">The sequence shown here is derived from an EMBL/GenBank/DDBJ whole genome shotgun (WGS) entry which is preliminary data.</text>
</comment>
<dbReference type="PANTHER" id="PTHR42972">
    <property type="entry name" value="TOL-PAL SYSTEM PROTEIN TOLB"/>
    <property type="match status" value="1"/>
</dbReference>
<proteinExistence type="predicted"/>
<reference evidence="2 3" key="1">
    <citation type="submission" date="2024-03" db="EMBL/GenBank/DDBJ databases">
        <title>Novel species of the genus Variovorax.</title>
        <authorList>
            <person name="Liu Q."/>
            <person name="Xin Y.-H."/>
        </authorList>
    </citation>
    <scope>NUCLEOTIDE SEQUENCE [LARGE SCALE GENOMIC DNA]</scope>
    <source>
        <strain evidence="2 3">KACC 18501</strain>
    </source>
</reference>
<accession>A0ABU8W444</accession>
<protein>
    <submittedName>
        <fullName evidence="2">Depolymerase</fullName>
    </submittedName>
</protein>
<dbReference type="EMBL" id="JBBKZV010000017">
    <property type="protein sequence ID" value="MEJ8824836.1"/>
    <property type="molecule type" value="Genomic_DNA"/>
</dbReference>
<organism evidence="2 3">
    <name type="scientific">Variovorax humicola</name>
    <dbReference type="NCBI Taxonomy" id="1769758"/>
    <lineage>
        <taxon>Bacteria</taxon>
        <taxon>Pseudomonadati</taxon>
        <taxon>Pseudomonadota</taxon>
        <taxon>Betaproteobacteria</taxon>
        <taxon>Burkholderiales</taxon>
        <taxon>Comamonadaceae</taxon>
        <taxon>Variovorax</taxon>
    </lineage>
</organism>
<dbReference type="InterPro" id="IPR029058">
    <property type="entry name" value="AB_hydrolase_fold"/>
</dbReference>
<keyword evidence="1" id="KW-0732">Signal</keyword>
<dbReference type="Gene3D" id="3.40.50.1820">
    <property type="entry name" value="alpha/beta hydrolase"/>
    <property type="match status" value="2"/>
</dbReference>
<dbReference type="Proteomes" id="UP001363010">
    <property type="component" value="Unassembled WGS sequence"/>
</dbReference>